<dbReference type="CDD" id="cd18095">
    <property type="entry name" value="SpoU-like_rRNA-MTase"/>
    <property type="match status" value="1"/>
</dbReference>
<dbReference type="PANTHER" id="PTHR43191">
    <property type="entry name" value="RRNA METHYLTRANSFERASE 3"/>
    <property type="match status" value="1"/>
</dbReference>
<evidence type="ECO:0000256" key="2">
    <source>
        <dbReference type="ARBA" id="ARBA00022603"/>
    </source>
</evidence>
<name>A0ABW2ALB3_9MICO</name>
<dbReference type="Pfam" id="PF00588">
    <property type="entry name" value="SpoU_methylase"/>
    <property type="match status" value="1"/>
</dbReference>
<dbReference type="EMBL" id="JBHSWH010000001">
    <property type="protein sequence ID" value="MFC6707415.1"/>
    <property type="molecule type" value="Genomic_DNA"/>
</dbReference>
<gene>
    <name evidence="5" type="ORF">ACFQDH_19740</name>
</gene>
<dbReference type="InterPro" id="IPR029064">
    <property type="entry name" value="Ribosomal_eL30-like_sf"/>
</dbReference>
<keyword evidence="3" id="KW-0808">Transferase</keyword>
<evidence type="ECO:0000256" key="3">
    <source>
        <dbReference type="ARBA" id="ARBA00022679"/>
    </source>
</evidence>
<reference evidence="6" key="1">
    <citation type="journal article" date="2019" name="Int. J. Syst. Evol. Microbiol.">
        <title>The Global Catalogue of Microorganisms (GCM) 10K type strain sequencing project: providing services to taxonomists for standard genome sequencing and annotation.</title>
        <authorList>
            <consortium name="The Broad Institute Genomics Platform"/>
            <consortium name="The Broad Institute Genome Sequencing Center for Infectious Disease"/>
            <person name="Wu L."/>
            <person name="Ma J."/>
        </authorList>
    </citation>
    <scope>NUCLEOTIDE SEQUENCE [LARGE SCALE GENOMIC DNA]</scope>
    <source>
        <strain evidence="6">CCUG 58127</strain>
    </source>
</reference>
<dbReference type="SUPFAM" id="SSF55315">
    <property type="entry name" value="L30e-like"/>
    <property type="match status" value="1"/>
</dbReference>
<comment type="similarity">
    <text evidence="1">Belongs to the class IV-like SAM-binding methyltransferase superfamily. RNA methyltransferase TrmH family.</text>
</comment>
<dbReference type="PANTHER" id="PTHR43191:SF2">
    <property type="entry name" value="RRNA METHYLTRANSFERASE 3, MITOCHONDRIAL"/>
    <property type="match status" value="1"/>
</dbReference>
<keyword evidence="6" id="KW-1185">Reference proteome</keyword>
<sequence>MSPSVLTNPRAERVKAVRALGRRSARQRAERFVVDGPQGVREVLRFAPKTVTDLYVDGAASQRHGPLVDLARDANIQLHQCSSAVMAALVDTQHPQGLVAVCRPVDVSVEDALADESGFVVLLAHVRDPGNAGTVIRSADAAGARAVILSSASVDLYNPKVVRSTAGSLWHLPIALGGDVTELIAACRERGRRVLAADGAGTTLLPDADLSGAHAWLMGNEAWGLNEASRAQADDVVRVPIHGHAESLNLALAATVCMYASADRSSVKRTS</sequence>
<dbReference type="SMART" id="SM00967">
    <property type="entry name" value="SpoU_sub_bind"/>
    <property type="match status" value="1"/>
</dbReference>
<dbReference type="InterPro" id="IPR029026">
    <property type="entry name" value="tRNA_m1G_MTases_N"/>
</dbReference>
<dbReference type="SUPFAM" id="SSF75217">
    <property type="entry name" value="alpha/beta knot"/>
    <property type="match status" value="1"/>
</dbReference>
<dbReference type="InterPro" id="IPR053888">
    <property type="entry name" value="MRM3-like_sub_bind"/>
</dbReference>
<proteinExistence type="inferred from homology"/>
<organism evidence="5 6">
    <name type="scientific">Flexivirga alba</name>
    <dbReference type="NCBI Taxonomy" id="702742"/>
    <lineage>
        <taxon>Bacteria</taxon>
        <taxon>Bacillati</taxon>
        <taxon>Actinomycetota</taxon>
        <taxon>Actinomycetes</taxon>
        <taxon>Micrococcales</taxon>
        <taxon>Dermacoccaceae</taxon>
        <taxon>Flexivirga</taxon>
    </lineage>
</organism>
<evidence type="ECO:0000259" key="4">
    <source>
        <dbReference type="SMART" id="SM00967"/>
    </source>
</evidence>
<dbReference type="GO" id="GO:0008168">
    <property type="term" value="F:methyltransferase activity"/>
    <property type="evidence" value="ECO:0007669"/>
    <property type="project" value="UniProtKB-KW"/>
</dbReference>
<comment type="caution">
    <text evidence="5">The sequence shown here is derived from an EMBL/GenBank/DDBJ whole genome shotgun (WGS) entry which is preliminary data.</text>
</comment>
<dbReference type="RefSeq" id="WP_382404084.1">
    <property type="nucleotide sequence ID" value="NZ_JBHSWH010000001.1"/>
</dbReference>
<dbReference type="Gene3D" id="3.40.1280.10">
    <property type="match status" value="1"/>
</dbReference>
<evidence type="ECO:0000313" key="6">
    <source>
        <dbReference type="Proteomes" id="UP001596298"/>
    </source>
</evidence>
<feature type="domain" description="RNA 2-O ribose methyltransferase substrate binding" evidence="4">
    <location>
        <begin position="33"/>
        <end position="108"/>
    </location>
</feature>
<dbReference type="GO" id="GO:0032259">
    <property type="term" value="P:methylation"/>
    <property type="evidence" value="ECO:0007669"/>
    <property type="project" value="UniProtKB-KW"/>
</dbReference>
<dbReference type="InterPro" id="IPR051259">
    <property type="entry name" value="rRNA_Methyltransferase"/>
</dbReference>
<dbReference type="InterPro" id="IPR013123">
    <property type="entry name" value="SpoU_subst-bd"/>
</dbReference>
<dbReference type="InterPro" id="IPR001537">
    <property type="entry name" value="SpoU_MeTrfase"/>
</dbReference>
<protein>
    <submittedName>
        <fullName evidence="5">TrmH family RNA methyltransferase</fullName>
    </submittedName>
</protein>
<dbReference type="Proteomes" id="UP001596298">
    <property type="component" value="Unassembled WGS sequence"/>
</dbReference>
<keyword evidence="2 5" id="KW-0489">Methyltransferase</keyword>
<dbReference type="Pfam" id="PF22435">
    <property type="entry name" value="MRM3-like_sub_bind"/>
    <property type="match status" value="1"/>
</dbReference>
<evidence type="ECO:0000313" key="5">
    <source>
        <dbReference type="EMBL" id="MFC6707415.1"/>
    </source>
</evidence>
<accession>A0ABW2ALB3</accession>
<evidence type="ECO:0000256" key="1">
    <source>
        <dbReference type="ARBA" id="ARBA00007228"/>
    </source>
</evidence>
<dbReference type="Gene3D" id="3.30.1330.30">
    <property type="match status" value="1"/>
</dbReference>
<dbReference type="InterPro" id="IPR029028">
    <property type="entry name" value="Alpha/beta_knot_MTases"/>
</dbReference>